<dbReference type="GO" id="GO:0005886">
    <property type="term" value="C:plasma membrane"/>
    <property type="evidence" value="ECO:0007669"/>
    <property type="project" value="TreeGrafter"/>
</dbReference>
<dbReference type="Proteomes" id="UP000246464">
    <property type="component" value="Chromosome 9"/>
</dbReference>
<dbReference type="STRING" id="52904.ENSSMAP00000015187"/>
<dbReference type="InterPro" id="IPR011022">
    <property type="entry name" value="Arrestin_C-like"/>
</dbReference>
<feature type="domain" description="Arrestin C-terminal-like" evidence="2">
    <location>
        <begin position="168"/>
        <end position="293"/>
    </location>
</feature>
<sequence length="755" mass="83398">MANSVKNFSVGYNPINKSNIFTSGDRITGQITLDLSGDCKIDAICVKLKGKAEVKWTENYGKTAVTYHNKEKYFSIKQFVIPEGQGNNIGKGCHVYPFTFQIPAQELPSSFKGSCGKIRYSLEANLSRPMRLDCKAKEQFTLLHRGNSDPSLMTPQHSVIDKKMRLFTSGTVGMDANIAHTGFRQGEGIKVVASIHNKSSRDIKPKYCLYEKISYFAKGKRRVQTKDILKEVGDAIPPSAGQTVTRTITIPPTTCASILNCNIIKAEYRLRVYLDVKYASDPEIKFPIIILPALQGPVEEDQPPAYPAYGYEGFANSDMLGGTSFLQNPTALVPSAPPPTYSTYGLYPSLTGWGHAHRGAEPLPVLLTRRPRTMSTTVKSLKVTYDPVNEKNTFVSGDLVAGRVALEVAKECQIDSLLIKFKGKAEVLWTERHGQTTVVYHSKDKYFSHKHYFIRGKDVKDDDSETLLTTQHGDTYSSVVAPGCHVYPFSFQVPDQDMPSSFKGSVGKIVYLLEAKLSRSMRIAKKDSTKINFVTKADFIGDPGLMTPQHDSKDKKMKFFTSGTVAMDVDIEKTGFLQGEGLKVLAHIQNNSSREIKPKYCVYQKHSFFANGKRRVNTKDLIKEVGDPIPPSASEKVTRVITIPHDFEPSIPNCSIIKAEYRLRVYLDVKYASDPEIKFPIVILPVTEVPAVAPPPAAAGFSSGFPSATFGTPDPAAWGVAQPLPPTAPQAFEPPPAYGAHGMYPRLSDFGSKYK</sequence>
<gene>
    <name evidence="3" type="ORF">SMAX5B_010930</name>
</gene>
<dbReference type="Gene3D" id="2.60.40.640">
    <property type="match status" value="4"/>
</dbReference>
<dbReference type="InterPro" id="IPR014752">
    <property type="entry name" value="Arrestin-like_C"/>
</dbReference>
<dbReference type="GO" id="GO:0005737">
    <property type="term" value="C:cytoplasm"/>
    <property type="evidence" value="ECO:0007669"/>
    <property type="project" value="TreeGrafter"/>
</dbReference>
<dbReference type="SUPFAM" id="SSF81296">
    <property type="entry name" value="E set domains"/>
    <property type="match status" value="4"/>
</dbReference>
<dbReference type="InterPro" id="IPR011021">
    <property type="entry name" value="Arrestin-like_N"/>
</dbReference>
<dbReference type="SMART" id="SM01017">
    <property type="entry name" value="Arrestin_C"/>
    <property type="match status" value="2"/>
</dbReference>
<reference evidence="3 4" key="1">
    <citation type="submission" date="2017-12" db="EMBL/GenBank/DDBJ databases">
        <title>Integrating genomic resources of turbot (Scophthalmus maximus) in depth evaluation of genetic and physical mapping variation across individuals.</title>
        <authorList>
            <person name="Martinez P."/>
        </authorList>
    </citation>
    <scope>NUCLEOTIDE SEQUENCE [LARGE SCALE GENOMIC DNA]</scope>
</reference>
<evidence type="ECO:0000256" key="1">
    <source>
        <dbReference type="ARBA" id="ARBA00005298"/>
    </source>
</evidence>
<evidence type="ECO:0000259" key="2">
    <source>
        <dbReference type="SMART" id="SM01017"/>
    </source>
</evidence>
<comment type="similarity">
    <text evidence="1">Belongs to the arrestin family.</text>
</comment>
<organism evidence="3 4">
    <name type="scientific">Scophthalmus maximus</name>
    <name type="common">Turbot</name>
    <name type="synonym">Psetta maxima</name>
    <dbReference type="NCBI Taxonomy" id="52904"/>
    <lineage>
        <taxon>Eukaryota</taxon>
        <taxon>Metazoa</taxon>
        <taxon>Chordata</taxon>
        <taxon>Craniata</taxon>
        <taxon>Vertebrata</taxon>
        <taxon>Euteleostomi</taxon>
        <taxon>Actinopterygii</taxon>
        <taxon>Neopterygii</taxon>
        <taxon>Teleostei</taxon>
        <taxon>Neoteleostei</taxon>
        <taxon>Acanthomorphata</taxon>
        <taxon>Carangaria</taxon>
        <taxon>Pleuronectiformes</taxon>
        <taxon>Pleuronectoidei</taxon>
        <taxon>Scophthalmidae</taxon>
        <taxon>Scophthalmus</taxon>
    </lineage>
</organism>
<dbReference type="GO" id="GO:0015031">
    <property type="term" value="P:protein transport"/>
    <property type="evidence" value="ECO:0007669"/>
    <property type="project" value="TreeGrafter"/>
</dbReference>
<evidence type="ECO:0000313" key="4">
    <source>
        <dbReference type="Proteomes" id="UP000246464"/>
    </source>
</evidence>
<evidence type="ECO:0000313" key="3">
    <source>
        <dbReference type="EMBL" id="AWP06943.1"/>
    </source>
</evidence>
<feature type="domain" description="Arrestin C-terminal-like" evidence="2">
    <location>
        <begin position="561"/>
        <end position="686"/>
    </location>
</feature>
<dbReference type="PANTHER" id="PTHR11188:SF135">
    <property type="entry name" value="ARRESTIN DOMAIN CONTAINING 3-LIKE-RELATED"/>
    <property type="match status" value="1"/>
</dbReference>
<dbReference type="AlphaFoldDB" id="A0A2U9BSP9"/>
<dbReference type="InterPro" id="IPR050357">
    <property type="entry name" value="Arrestin_domain-protein"/>
</dbReference>
<dbReference type="GO" id="GO:0007399">
    <property type="term" value="P:nervous system development"/>
    <property type="evidence" value="ECO:0007669"/>
    <property type="project" value="UniProtKB-ARBA"/>
</dbReference>
<dbReference type="Pfam" id="PF00339">
    <property type="entry name" value="Arrestin_N"/>
    <property type="match status" value="2"/>
</dbReference>
<keyword evidence="4" id="KW-1185">Reference proteome</keyword>
<name>A0A2U9BSP9_SCOMX</name>
<dbReference type="EMBL" id="CP026251">
    <property type="protein sequence ID" value="AWP06943.1"/>
    <property type="molecule type" value="Genomic_DNA"/>
</dbReference>
<protein>
    <submittedName>
        <fullName evidence="3">Putative arrestin domain-containing protein 3-like</fullName>
    </submittedName>
</protein>
<dbReference type="Pfam" id="PF02752">
    <property type="entry name" value="Arrestin_C"/>
    <property type="match status" value="2"/>
</dbReference>
<accession>A0A2U9BSP9</accession>
<dbReference type="PANTHER" id="PTHR11188">
    <property type="entry name" value="ARRESTIN DOMAIN CONTAINING PROTEIN"/>
    <property type="match status" value="1"/>
</dbReference>
<proteinExistence type="inferred from homology"/>
<dbReference type="InterPro" id="IPR014756">
    <property type="entry name" value="Ig_E-set"/>
</dbReference>